<name>A0ABV5LR89_9ACTN</name>
<dbReference type="Proteomes" id="UP001589748">
    <property type="component" value="Unassembled WGS sequence"/>
</dbReference>
<reference evidence="2 3" key="1">
    <citation type="submission" date="2024-09" db="EMBL/GenBank/DDBJ databases">
        <authorList>
            <person name="Sun Q."/>
            <person name="Mori K."/>
        </authorList>
    </citation>
    <scope>NUCLEOTIDE SEQUENCE [LARGE SCALE GENOMIC DNA]</scope>
    <source>
        <strain evidence="2 3">TISTR 1856</strain>
    </source>
</reference>
<evidence type="ECO:0000313" key="2">
    <source>
        <dbReference type="EMBL" id="MFB9376597.1"/>
    </source>
</evidence>
<accession>A0ABV5LR89</accession>
<feature type="region of interest" description="Disordered" evidence="1">
    <location>
        <begin position="1"/>
        <end position="26"/>
    </location>
</feature>
<evidence type="ECO:0000313" key="3">
    <source>
        <dbReference type="Proteomes" id="UP001589748"/>
    </source>
</evidence>
<gene>
    <name evidence="2" type="ORF">ACFFVI_06420</name>
</gene>
<dbReference type="InterPro" id="IPR045596">
    <property type="entry name" value="DUF6459"/>
</dbReference>
<dbReference type="Pfam" id="PF20060">
    <property type="entry name" value="DUF6459"/>
    <property type="match status" value="1"/>
</dbReference>
<proteinExistence type="predicted"/>
<dbReference type="EMBL" id="JBHMDM010000004">
    <property type="protein sequence ID" value="MFB9376597.1"/>
    <property type="molecule type" value="Genomic_DNA"/>
</dbReference>
<comment type="caution">
    <text evidence="2">The sequence shown here is derived from an EMBL/GenBank/DDBJ whole genome shotgun (WGS) entry which is preliminary data.</text>
</comment>
<organism evidence="2 3">
    <name type="scientific">Kineococcus gynurae</name>
    <dbReference type="NCBI Taxonomy" id="452979"/>
    <lineage>
        <taxon>Bacteria</taxon>
        <taxon>Bacillati</taxon>
        <taxon>Actinomycetota</taxon>
        <taxon>Actinomycetes</taxon>
        <taxon>Kineosporiales</taxon>
        <taxon>Kineosporiaceae</taxon>
        <taxon>Kineococcus</taxon>
    </lineage>
</organism>
<dbReference type="RefSeq" id="WP_380136078.1">
    <property type="nucleotide sequence ID" value="NZ_JBHLUI010000003.1"/>
</dbReference>
<keyword evidence="3" id="KW-1185">Reference proteome</keyword>
<protein>
    <submittedName>
        <fullName evidence="2">Rv3235 family protein</fullName>
    </submittedName>
</protein>
<evidence type="ECO:0000256" key="1">
    <source>
        <dbReference type="SAM" id="MobiDB-lite"/>
    </source>
</evidence>
<sequence length="182" mass="20168">MPRPPAAPVEAERRLRRYPVPPPGPPAVQDVSALLHAPVAGPGQEVLPFQVPGRSSRPALLPAGRRLPVGEPAPRPDATAFARRFLITLLEVLHGRRPAAQLLRWSSVEVQLQTKERTARLRHAGQQTLRRPPRIRTTRSCRLDDRTIEIALVVEVDDRVRAGALRLEARGDSWRVTACELG</sequence>